<dbReference type="SMART" id="SM00248">
    <property type="entry name" value="ANK"/>
    <property type="match status" value="4"/>
</dbReference>
<dbReference type="Pfam" id="PF20246">
    <property type="entry name" value="DUF6601"/>
    <property type="match status" value="1"/>
</dbReference>
<feature type="transmembrane region" description="Helical" evidence="4">
    <location>
        <begin position="280"/>
        <end position="301"/>
    </location>
</feature>
<keyword evidence="8" id="KW-1185">Reference proteome</keyword>
<dbReference type="Gene3D" id="1.25.40.20">
    <property type="entry name" value="Ankyrin repeat-containing domain"/>
    <property type="match status" value="2"/>
</dbReference>
<evidence type="ECO:0000259" key="6">
    <source>
        <dbReference type="Pfam" id="PF24883"/>
    </source>
</evidence>
<comment type="caution">
    <text evidence="7">The sequence shown here is derived from an EMBL/GenBank/DDBJ whole genome shotgun (WGS) entry which is preliminary data.</text>
</comment>
<keyword evidence="4" id="KW-1133">Transmembrane helix</keyword>
<dbReference type="InterPro" id="IPR046536">
    <property type="entry name" value="DUF6601"/>
</dbReference>
<name>A0ABY0FZ37_9PLEO</name>
<dbReference type="SUPFAM" id="SSF48403">
    <property type="entry name" value="Ankyrin repeat"/>
    <property type="match status" value="1"/>
</dbReference>
<feature type="repeat" description="ANK" evidence="3">
    <location>
        <begin position="1252"/>
        <end position="1284"/>
    </location>
</feature>
<dbReference type="EMBL" id="PDXF01000054">
    <property type="protein sequence ID" value="RYN93222.1"/>
    <property type="molecule type" value="Genomic_DNA"/>
</dbReference>
<comment type="pathway">
    <text evidence="1">Mycotoxin biosynthesis.</text>
</comment>
<evidence type="ECO:0008006" key="9">
    <source>
        <dbReference type="Google" id="ProtNLM"/>
    </source>
</evidence>
<feature type="domain" description="GPI inositol-deacylase winged helix" evidence="5">
    <location>
        <begin position="1010"/>
        <end position="1081"/>
    </location>
</feature>
<evidence type="ECO:0000256" key="4">
    <source>
        <dbReference type="SAM" id="Phobius"/>
    </source>
</evidence>
<dbReference type="InterPro" id="IPR002110">
    <property type="entry name" value="Ankyrin_rpt"/>
</dbReference>
<evidence type="ECO:0000259" key="5">
    <source>
        <dbReference type="Pfam" id="PF22939"/>
    </source>
</evidence>
<dbReference type="Pfam" id="PF12796">
    <property type="entry name" value="Ank_2"/>
    <property type="match status" value="1"/>
</dbReference>
<dbReference type="Pfam" id="PF24883">
    <property type="entry name" value="NPHP3_N"/>
    <property type="match status" value="1"/>
</dbReference>
<dbReference type="PROSITE" id="PS50297">
    <property type="entry name" value="ANK_REP_REGION"/>
    <property type="match status" value="3"/>
</dbReference>
<dbReference type="SUPFAM" id="SSF52540">
    <property type="entry name" value="P-loop containing nucleoside triphosphate hydrolases"/>
    <property type="match status" value="1"/>
</dbReference>
<organism evidence="7 8">
    <name type="scientific">Alternaria tenuissima</name>
    <dbReference type="NCBI Taxonomy" id="119927"/>
    <lineage>
        <taxon>Eukaryota</taxon>
        <taxon>Fungi</taxon>
        <taxon>Dikarya</taxon>
        <taxon>Ascomycota</taxon>
        <taxon>Pezizomycotina</taxon>
        <taxon>Dothideomycetes</taxon>
        <taxon>Pleosporomycetidae</taxon>
        <taxon>Pleosporales</taxon>
        <taxon>Pleosporineae</taxon>
        <taxon>Pleosporaceae</taxon>
        <taxon>Alternaria</taxon>
        <taxon>Alternaria sect. Alternaria</taxon>
        <taxon>Alternaria alternata complex</taxon>
    </lineage>
</organism>
<dbReference type="PROSITE" id="PS50088">
    <property type="entry name" value="ANK_REPEAT"/>
    <property type="match status" value="3"/>
</dbReference>
<dbReference type="Pfam" id="PF22939">
    <property type="entry name" value="WHD_GPIID"/>
    <property type="match status" value="1"/>
</dbReference>
<keyword evidence="4" id="KW-0472">Membrane</keyword>
<evidence type="ECO:0000256" key="1">
    <source>
        <dbReference type="ARBA" id="ARBA00004685"/>
    </source>
</evidence>
<dbReference type="InterPro" id="IPR029058">
    <property type="entry name" value="AB_hydrolase_fold"/>
</dbReference>
<sequence>MNGQDTNALVPKALEPPISTAGLSTIKALDSSSDGASKFATAFREEISSNHKESFDRLALELKTPRLNKVHHHLWLAGRPTAARPLHRQKLLGRSILVTESPDEHLVWFEDCIFIKPLPGFLLDWDSWNNHLCPDRELYEAACGLLLSYAWLVRHKSDLNAAKEAGLLAKEIEWLDWVEFIDAFLTKIDCETLRGVNKRYEYGELRLSRLNAIYRLLPPTYSFRNFTRGFQSRSTWYQAFFNRHFKWMLAVFAVISVILSALQVGLGTTELQGNRAFERFSYGFAVTSLVAVAVALAAVTFCDDELRTTLEATIKQELLPDEKPTLGFSTTIVPSCYDNENKRVALVNFHDKVPVFLLELVTNPSEIWQIEMGDTDITFDCHFRGMTQLYTPKLETPVTADIVAITGLDGHAYGSWRGKGNLGRMWLRDFLSRDLPCCRTMIYGYNSKLSSHGIDKIIDYSRGLREELKKVRDTEESRQRPLFFIAHSFGGIILAHCLNQARQTNEDDDLTISAVHRATYGMLLFAIPHKGIAIDGIQKMLGGQEDHSRIGLLEQIKKGSDILAQSLADFKNVVRDRKVVSFYETGQTRQVELNSESSRYARTGEFVTVVDTDSAILQLPDHLEEKIPLTADHSMIVKFDSTDDQGYTSARDKLRKFEQDAPSVVATRFQFAVHPKGDNSMANWISSIPYESHHDFACQNLLAGSGQWLFDSDEFISWDRADPLTSTVLWLHGIPGSGKTSLVALAIQRERKRLTDTKAQLAFFYCQRSSAEPQRSKQRELLCSLLRQLAFDKNGGLKEPVRTLYEKKKKDAALAQHEVQMFTDEEVITLLVKLFKMRNTTIMIDALDEMVRDERPTLYEVFDNISERLRDSNSTDNRHAVLRLLVSSRNDRDIVLKLSSYRNVCIGVEKNREDIREFVKRELKKSIRGYQLLVDTPEDQQQAILESIERTLVAKAQGMFRWVSLQIPWICQARDSESVHHQLATIPEDLKESYHRICDLMKSTLLEKELVLAENAIRLILAAKRNLETKDFLEALQMGSEWKRPVSANTLMEMCQNLVELDTESNVFRFAHLSVREYFEEKEGFKTRDANAFVLNSCIERLQRLSGDHQSDITPFGEYALAYWLQHCEAIGSDGPPEPLRSKVKEVIHSKGKPSQTFELWMSILDENLEHLGLSEIQKLRITLVSTPIALPSFVASGFGLVWLLKEEFCHQEVGWSSVNESGDTALHVASTCGQLETVRYLLDQGAIINGDQAYALHMAAYYGHDEVLSLLLERHADPDTQIYRENWGTGKTALHYASAHSRSEQMTNCLLNYGANTELVDDVLETPLFNALRCSTKTPRILIRRGANIHAVSQAGATPLHVATWATATDPVFQENVILLLKMGADRFATCNTGFTPVGWASISPSLTRLFFEEVPDEGPMELQTGVFSIVQMGSDFSLQYILDRVHDADVNLAQSCAKRPLDFALERMQSGHISTLLGRGARPGLYWDLSSQWIQRWRHERFFSQLSEVLSEPVTPLFVSQFSVVSGSRFGEVCVDENSLDLPYFELAIPKNLAAIKGVVFHTISHDQGWSDNSETIGGTYNSHSWLEVQCGLPEGKTPGPFHGQHRPALQYNVHASGQWRWHRNIWDVNDPTRERWLKSLSPGDTIQVFAKARYQGWQCYVHSVRIEIYGEFVESALSELPLDQSNIQPSGLWSWLGSWVENLSG</sequence>
<feature type="transmembrane region" description="Helical" evidence="4">
    <location>
        <begin position="247"/>
        <end position="268"/>
    </location>
</feature>
<keyword evidence="3" id="KW-0040">ANK repeat</keyword>
<reference evidence="8" key="1">
    <citation type="journal article" date="2019" name="bioRxiv">
        <title>Genomics, evolutionary history and diagnostics of the Alternaria alternata species group including apple and Asian pear pathotypes.</title>
        <authorList>
            <person name="Armitage A.D."/>
            <person name="Cockerton H.M."/>
            <person name="Sreenivasaprasad S."/>
            <person name="Woodhall J.W."/>
            <person name="Lane C.R."/>
            <person name="Harrison R.J."/>
            <person name="Clarkson J.P."/>
        </authorList>
    </citation>
    <scope>NUCLEOTIDE SEQUENCE [LARGE SCALE GENOMIC DNA]</scope>
    <source>
        <strain evidence="8">FERA 635</strain>
    </source>
</reference>
<protein>
    <recommendedName>
        <fullName evidence="9">NACHT domain-containing protein</fullName>
    </recommendedName>
</protein>
<dbReference type="InterPro" id="IPR056884">
    <property type="entry name" value="NPHP3-like_N"/>
</dbReference>
<dbReference type="Proteomes" id="UP000293195">
    <property type="component" value="Unassembled WGS sequence"/>
</dbReference>
<dbReference type="SUPFAM" id="SSF53474">
    <property type="entry name" value="alpha/beta-Hydrolases"/>
    <property type="match status" value="1"/>
</dbReference>
<dbReference type="InterPro" id="IPR027417">
    <property type="entry name" value="P-loop_NTPase"/>
</dbReference>
<dbReference type="PANTHER" id="PTHR10039">
    <property type="entry name" value="AMELOGENIN"/>
    <property type="match status" value="1"/>
</dbReference>
<evidence type="ECO:0000256" key="2">
    <source>
        <dbReference type="ARBA" id="ARBA00022737"/>
    </source>
</evidence>
<gene>
    <name evidence="7" type="ORF">AA0119_g9726</name>
</gene>
<dbReference type="PANTHER" id="PTHR10039:SF16">
    <property type="entry name" value="GPI INOSITOL-DEACYLASE"/>
    <property type="match status" value="1"/>
</dbReference>
<feature type="repeat" description="ANK" evidence="3">
    <location>
        <begin position="1222"/>
        <end position="1254"/>
    </location>
</feature>
<evidence type="ECO:0000256" key="3">
    <source>
        <dbReference type="PROSITE-ProRule" id="PRU00023"/>
    </source>
</evidence>
<accession>A0ABY0FZ37</accession>
<dbReference type="InterPro" id="IPR054471">
    <property type="entry name" value="GPIID_WHD"/>
</dbReference>
<feature type="repeat" description="ANK" evidence="3">
    <location>
        <begin position="1290"/>
        <end position="1323"/>
    </location>
</feature>
<evidence type="ECO:0000313" key="8">
    <source>
        <dbReference type="Proteomes" id="UP000293195"/>
    </source>
</evidence>
<evidence type="ECO:0000313" key="7">
    <source>
        <dbReference type="EMBL" id="RYN93222.1"/>
    </source>
</evidence>
<proteinExistence type="predicted"/>
<dbReference type="Gene3D" id="3.40.50.300">
    <property type="entry name" value="P-loop containing nucleotide triphosphate hydrolases"/>
    <property type="match status" value="1"/>
</dbReference>
<keyword evidence="2" id="KW-0677">Repeat</keyword>
<dbReference type="InterPro" id="IPR036770">
    <property type="entry name" value="Ankyrin_rpt-contain_sf"/>
</dbReference>
<keyword evidence="4" id="KW-0812">Transmembrane</keyword>
<dbReference type="Pfam" id="PF00023">
    <property type="entry name" value="Ank"/>
    <property type="match status" value="1"/>
</dbReference>
<feature type="domain" description="Nephrocystin 3-like N-terminal" evidence="6">
    <location>
        <begin position="704"/>
        <end position="889"/>
    </location>
</feature>